<evidence type="ECO:0000313" key="3">
    <source>
        <dbReference type="WBParaSite" id="HPBE_0000351601-mRNA-1"/>
    </source>
</evidence>
<dbReference type="WBParaSite" id="HPBE_0000351601-mRNA-1">
    <property type="protein sequence ID" value="HPBE_0000351601-mRNA-1"/>
    <property type="gene ID" value="HPBE_0000351601"/>
</dbReference>
<dbReference type="AlphaFoldDB" id="A0A183FBH4"/>
<keyword evidence="2" id="KW-1185">Reference proteome</keyword>
<reference evidence="3" key="2">
    <citation type="submission" date="2019-09" db="UniProtKB">
        <authorList>
            <consortium name="WormBaseParasite"/>
        </authorList>
    </citation>
    <scope>IDENTIFICATION</scope>
</reference>
<dbReference type="Proteomes" id="UP000050761">
    <property type="component" value="Unassembled WGS sequence"/>
</dbReference>
<evidence type="ECO:0000313" key="2">
    <source>
        <dbReference type="Proteomes" id="UP000050761"/>
    </source>
</evidence>
<name>A0A183FBH4_HELPZ</name>
<sequence length="99" mass="11205">MSSSASSATPDVVSAEWLAKHKNSVVILDVSYQMKPKTDPAEFKEKYYGRFEEIMAEKVELAKLRFFNASSVAAGFNFPRNCGEPASKFLQEEHKKKLR</sequence>
<accession>A0A3P7YGJ7</accession>
<proteinExistence type="predicted"/>
<dbReference type="OrthoDB" id="5860252at2759"/>
<reference evidence="1 2" key="1">
    <citation type="submission" date="2018-11" db="EMBL/GenBank/DDBJ databases">
        <authorList>
            <consortium name="Pathogen Informatics"/>
        </authorList>
    </citation>
    <scope>NUCLEOTIDE SEQUENCE [LARGE SCALE GENOMIC DNA]</scope>
</reference>
<dbReference type="EMBL" id="UZAH01009882">
    <property type="protein sequence ID" value="VDO36295.1"/>
    <property type="molecule type" value="Genomic_DNA"/>
</dbReference>
<organism evidence="2 3">
    <name type="scientific">Heligmosomoides polygyrus</name>
    <name type="common">Parasitic roundworm</name>
    <dbReference type="NCBI Taxonomy" id="6339"/>
    <lineage>
        <taxon>Eukaryota</taxon>
        <taxon>Metazoa</taxon>
        <taxon>Ecdysozoa</taxon>
        <taxon>Nematoda</taxon>
        <taxon>Chromadorea</taxon>
        <taxon>Rhabditida</taxon>
        <taxon>Rhabditina</taxon>
        <taxon>Rhabditomorpha</taxon>
        <taxon>Strongyloidea</taxon>
        <taxon>Heligmosomidae</taxon>
        <taxon>Heligmosomoides</taxon>
    </lineage>
</organism>
<accession>A0A183FBH4</accession>
<evidence type="ECO:0000313" key="1">
    <source>
        <dbReference type="EMBL" id="VDO36295.1"/>
    </source>
</evidence>
<gene>
    <name evidence="1" type="ORF">HPBE_LOCUS3517</name>
</gene>
<protein>
    <submittedName>
        <fullName evidence="3">Polysacc_synt_4 domain-containing protein</fullName>
    </submittedName>
</protein>